<dbReference type="Proteomes" id="UP000321947">
    <property type="component" value="Unassembled WGS sequence"/>
</dbReference>
<dbReference type="Gene3D" id="3.30.559.10">
    <property type="entry name" value="Chloramphenicol acetyltransferase-like domain"/>
    <property type="match status" value="2"/>
</dbReference>
<comment type="similarity">
    <text evidence="1">Belongs to the plant acyltransferase family.</text>
</comment>
<evidence type="ECO:0000313" key="2">
    <source>
        <dbReference type="EMBL" id="KAA0049485.1"/>
    </source>
</evidence>
<keyword evidence="2" id="KW-0808">Transferase</keyword>
<dbReference type="PANTHER" id="PTHR31642:SF231">
    <property type="entry name" value="BAHD FAMILY ACYLTRANSFERASE, CLADE V"/>
    <property type="match status" value="1"/>
</dbReference>
<sequence length="462" mass="50638">MAVSPLSISDEDILKDEPQKLLSPSNPTPEETIFLSNIDLAVAFTVETVYFFEDGSAAEMSRIVKRALAILLVPYYFLAGRFQTNRESGRLELACNNAGVLFVNAKSKVRMKDLGDLSLPNPSFGRFVHRPGLHTNLHERALFTVQVTEFVCGGYAIGMVTNHGVLDGKAAAEMFQNLASICRGGGGCGDLKTQTIFNDRTIFRARNPPLISHPHQEYTPFSPTLKQLPSSAFTALTKPSPSPSSPMSAANHRHCLIPFTPSTIATLKNAAAPIPCSTFEAILSQLWRARTRAVYSDCPGETSMVLFAVDVRSKIRPVLPDGFVGNAVVTGFAAARAAEVVERPFSFCVERVKEGIERVSEEEYVRSAIDWLEVYRGIPATCNGKSFYVSAWWKLPFKELDFGFGKPVHVGPVANGNDEFVLLLSPGNGGESGGGKSRSSVNVWMSLEKEKMKKLMRYIFTI</sequence>
<evidence type="ECO:0000256" key="1">
    <source>
        <dbReference type="ARBA" id="ARBA00009861"/>
    </source>
</evidence>
<protein>
    <submittedName>
        <fullName evidence="2">Omega-hydroxypalmitate O-feruloyl transferase-like</fullName>
    </submittedName>
</protein>
<dbReference type="GO" id="GO:0016747">
    <property type="term" value="F:acyltransferase activity, transferring groups other than amino-acyl groups"/>
    <property type="evidence" value="ECO:0007669"/>
    <property type="project" value="TreeGrafter"/>
</dbReference>
<dbReference type="InterPro" id="IPR050317">
    <property type="entry name" value="Plant_Fungal_Acyltransferase"/>
</dbReference>
<reference evidence="4 5" key="1">
    <citation type="submission" date="2019-08" db="EMBL/GenBank/DDBJ databases">
        <title>Draft genome sequences of two oriental melons (Cucumis melo L. var makuwa).</title>
        <authorList>
            <person name="Kwon S.-Y."/>
        </authorList>
    </citation>
    <scope>NUCLEOTIDE SEQUENCE [LARGE SCALE GENOMIC DNA]</scope>
    <source>
        <strain evidence="5">cv. Chang Bougi</strain>
        <strain evidence="4">cv. SW 3</strain>
        <tissue evidence="2">Leaf</tissue>
    </source>
</reference>
<gene>
    <name evidence="3" type="ORF">E5676_scaffold209G00930</name>
    <name evidence="2" type="ORF">E6C27_scaffold171G007390</name>
</gene>
<accession>A0A5A7U7A6</accession>
<dbReference type="Pfam" id="PF02458">
    <property type="entry name" value="Transferase"/>
    <property type="match status" value="1"/>
</dbReference>
<name>A0A5A7U7A6_CUCMM</name>
<dbReference type="EMBL" id="SSTE01012362">
    <property type="protein sequence ID" value="KAA0049485.1"/>
    <property type="molecule type" value="Genomic_DNA"/>
</dbReference>
<comment type="caution">
    <text evidence="2">The sequence shown here is derived from an EMBL/GenBank/DDBJ whole genome shotgun (WGS) entry which is preliminary data.</text>
</comment>
<dbReference type="PANTHER" id="PTHR31642">
    <property type="entry name" value="TRICHOTHECENE 3-O-ACETYLTRANSFERASE"/>
    <property type="match status" value="1"/>
</dbReference>
<dbReference type="OrthoDB" id="671439at2759"/>
<dbReference type="InterPro" id="IPR023213">
    <property type="entry name" value="CAT-like_dom_sf"/>
</dbReference>
<evidence type="ECO:0000313" key="3">
    <source>
        <dbReference type="EMBL" id="TYK16165.1"/>
    </source>
</evidence>
<evidence type="ECO:0000313" key="5">
    <source>
        <dbReference type="Proteomes" id="UP000321947"/>
    </source>
</evidence>
<organism evidence="2 4">
    <name type="scientific">Cucumis melo var. makuwa</name>
    <name type="common">Oriental melon</name>
    <dbReference type="NCBI Taxonomy" id="1194695"/>
    <lineage>
        <taxon>Eukaryota</taxon>
        <taxon>Viridiplantae</taxon>
        <taxon>Streptophyta</taxon>
        <taxon>Embryophyta</taxon>
        <taxon>Tracheophyta</taxon>
        <taxon>Spermatophyta</taxon>
        <taxon>Magnoliopsida</taxon>
        <taxon>eudicotyledons</taxon>
        <taxon>Gunneridae</taxon>
        <taxon>Pentapetalae</taxon>
        <taxon>rosids</taxon>
        <taxon>fabids</taxon>
        <taxon>Cucurbitales</taxon>
        <taxon>Cucurbitaceae</taxon>
        <taxon>Benincaseae</taxon>
        <taxon>Cucumis</taxon>
    </lineage>
</organism>
<dbReference type="EMBL" id="SSTD01008340">
    <property type="protein sequence ID" value="TYK16165.1"/>
    <property type="molecule type" value="Genomic_DNA"/>
</dbReference>
<dbReference type="STRING" id="1194695.A0A5A7U7A6"/>
<proteinExistence type="inferred from homology"/>
<dbReference type="Proteomes" id="UP000321393">
    <property type="component" value="Unassembled WGS sequence"/>
</dbReference>
<evidence type="ECO:0000313" key="4">
    <source>
        <dbReference type="Proteomes" id="UP000321393"/>
    </source>
</evidence>
<dbReference type="AlphaFoldDB" id="A0A5A7U7A6"/>